<dbReference type="EMBL" id="JAVRIE010000001">
    <property type="protein sequence ID" value="MDT0581671.1"/>
    <property type="molecule type" value="Genomic_DNA"/>
</dbReference>
<dbReference type="AlphaFoldDB" id="A0AAW8QXF2"/>
<dbReference type="PANTHER" id="PTHR43176">
    <property type="entry name" value="3-HYDROXYISOBUTYRYL-COA HYDROLASE-RELATED"/>
    <property type="match status" value="1"/>
</dbReference>
<dbReference type="Gene3D" id="3.90.226.10">
    <property type="entry name" value="2-enoyl-CoA Hydratase, Chain A, domain 1"/>
    <property type="match status" value="1"/>
</dbReference>
<dbReference type="NCBIfam" id="NF004127">
    <property type="entry name" value="PRK05617.1"/>
    <property type="match status" value="1"/>
</dbReference>
<protein>
    <recommendedName>
        <fullName evidence="2">3-hydroxyisobutyryl-CoA hydrolase</fullName>
        <ecNumber evidence="2">3.1.2.4</ecNumber>
    </recommendedName>
</protein>
<dbReference type="InterPro" id="IPR045004">
    <property type="entry name" value="ECH_dom"/>
</dbReference>
<evidence type="ECO:0000259" key="4">
    <source>
        <dbReference type="Pfam" id="PF16113"/>
    </source>
</evidence>
<feature type="domain" description="Enoyl-CoA hydratase/isomerase" evidence="4">
    <location>
        <begin position="37"/>
        <end position="390"/>
    </location>
</feature>
<accession>A0AAW8QXF2</accession>
<dbReference type="InterPro" id="IPR032259">
    <property type="entry name" value="HIBYL-CoA-H"/>
</dbReference>
<evidence type="ECO:0000256" key="1">
    <source>
        <dbReference type="ARBA" id="ARBA00001709"/>
    </source>
</evidence>
<keyword evidence="3 5" id="KW-0378">Hydrolase</keyword>
<evidence type="ECO:0000313" key="5">
    <source>
        <dbReference type="EMBL" id="MDT0581671.1"/>
    </source>
</evidence>
<dbReference type="SUPFAM" id="SSF52096">
    <property type="entry name" value="ClpP/crotonase"/>
    <property type="match status" value="1"/>
</dbReference>
<dbReference type="PANTHER" id="PTHR43176:SF3">
    <property type="entry name" value="3-HYDROXYISOBUTYRYL-COA HYDROLASE, MITOCHONDRIAL"/>
    <property type="match status" value="1"/>
</dbReference>
<dbReference type="Pfam" id="PF16113">
    <property type="entry name" value="ECH_2"/>
    <property type="match status" value="1"/>
</dbReference>
<proteinExistence type="predicted"/>
<dbReference type="GO" id="GO:0006574">
    <property type="term" value="P:L-valine catabolic process"/>
    <property type="evidence" value="ECO:0007669"/>
    <property type="project" value="TreeGrafter"/>
</dbReference>
<dbReference type="GO" id="GO:0005829">
    <property type="term" value="C:cytosol"/>
    <property type="evidence" value="ECO:0007669"/>
    <property type="project" value="TreeGrafter"/>
</dbReference>
<dbReference type="InterPro" id="IPR029045">
    <property type="entry name" value="ClpP/crotonase-like_dom_sf"/>
</dbReference>
<dbReference type="GO" id="GO:0003860">
    <property type="term" value="F:3-hydroxyisobutyryl-CoA hydrolase activity"/>
    <property type="evidence" value="ECO:0007669"/>
    <property type="project" value="UniProtKB-EC"/>
</dbReference>
<comment type="catalytic activity">
    <reaction evidence="1">
        <text>3-hydroxy-2-methylpropanoyl-CoA + H2O = 3-hydroxy-2-methylpropanoate + CoA + H(+)</text>
        <dbReference type="Rhea" id="RHEA:20888"/>
        <dbReference type="ChEBI" id="CHEBI:11805"/>
        <dbReference type="ChEBI" id="CHEBI:15377"/>
        <dbReference type="ChEBI" id="CHEBI:15378"/>
        <dbReference type="ChEBI" id="CHEBI:57287"/>
        <dbReference type="ChEBI" id="CHEBI:57340"/>
        <dbReference type="EC" id="3.1.2.4"/>
    </reaction>
</comment>
<name>A0AAW8QXF2_9ALTE</name>
<gene>
    <name evidence="5" type="ORF">RM544_03900</name>
</gene>
<comment type="caution">
    <text evidence="5">The sequence shown here is derived from an EMBL/GenBank/DDBJ whole genome shotgun (WGS) entry which is preliminary data.</text>
</comment>
<dbReference type="EC" id="3.1.2.4" evidence="2"/>
<dbReference type="Proteomes" id="UP001249020">
    <property type="component" value="Unassembled WGS sequence"/>
</dbReference>
<sequence>MLEKDWLSGAKLAPNSHIDAPVTAHLLPREQGNTFLGVLRLNKPKALNALDLEMVQVLTGFLSEWQKDVSVSAVLLLGEGEKAFCAGGDVVSMHRAMQEQREQENLAPNDTLDKAPGFIQDFFTQEYQLDYFISQYPKPIVCWGTGIVMGGGLGLFAAAKHAIVTETSHIAMPEITIGLFPDVGGSYFLNKMPTGMGLFLGLTGASINAKDALFLGLAKHVLHSSVLPQLVEHLLRSPQLADQDVSAILDDLQVSPESQSPELEGLSGKLPPFKDAFASFADVNGVQDIEQALKEIASQHEDNVWLQKALKGLQRGSPITAHLVVEQLRRGRDLSLAACFQQEINIAVSCSMHGEFQEGVRALLIDKDRQAKWRYTEWGDVPASFIASHFTYFDVSENPLLHIDSVLTAN</sequence>
<evidence type="ECO:0000256" key="2">
    <source>
        <dbReference type="ARBA" id="ARBA00011915"/>
    </source>
</evidence>
<reference evidence="5 6" key="1">
    <citation type="submission" date="2023-09" db="EMBL/GenBank/DDBJ databases">
        <authorList>
            <person name="Rey-Velasco X."/>
        </authorList>
    </citation>
    <scope>NUCLEOTIDE SEQUENCE [LARGE SCALE GENOMIC DNA]</scope>
    <source>
        <strain evidence="5 6">W409</strain>
    </source>
</reference>
<organism evidence="5 6">
    <name type="scientific">Brumicola blandensis</name>
    <dbReference type="NCBI Taxonomy" id="3075611"/>
    <lineage>
        <taxon>Bacteria</taxon>
        <taxon>Pseudomonadati</taxon>
        <taxon>Pseudomonadota</taxon>
        <taxon>Gammaproteobacteria</taxon>
        <taxon>Alteromonadales</taxon>
        <taxon>Alteromonadaceae</taxon>
        <taxon>Brumicola</taxon>
    </lineage>
</organism>
<evidence type="ECO:0000313" key="6">
    <source>
        <dbReference type="Proteomes" id="UP001249020"/>
    </source>
</evidence>
<evidence type="ECO:0000256" key="3">
    <source>
        <dbReference type="ARBA" id="ARBA00022801"/>
    </source>
</evidence>
<dbReference type="RefSeq" id="WP_311360450.1">
    <property type="nucleotide sequence ID" value="NZ_JAVRIE010000001.1"/>
</dbReference>
<keyword evidence="6" id="KW-1185">Reference proteome</keyword>
<dbReference type="CDD" id="cd06558">
    <property type="entry name" value="crotonase-like"/>
    <property type="match status" value="1"/>
</dbReference>